<organism evidence="1 2">
    <name type="scientific">Cohnella cholangitidis</name>
    <dbReference type="NCBI Taxonomy" id="2598458"/>
    <lineage>
        <taxon>Bacteria</taxon>
        <taxon>Bacillati</taxon>
        <taxon>Bacillota</taxon>
        <taxon>Bacilli</taxon>
        <taxon>Bacillales</taxon>
        <taxon>Paenibacillaceae</taxon>
        <taxon>Cohnella</taxon>
    </lineage>
</organism>
<reference evidence="1 2" key="1">
    <citation type="submission" date="2019-07" db="EMBL/GenBank/DDBJ databases">
        <authorList>
            <person name="Kim J.K."/>
            <person name="Cheong H.-M."/>
            <person name="Choi Y."/>
            <person name="Hwang K.J."/>
            <person name="Lee S."/>
            <person name="Choi C."/>
        </authorList>
    </citation>
    <scope>NUCLEOTIDE SEQUENCE [LARGE SCALE GENOMIC DNA]</scope>
    <source>
        <strain evidence="1 2">KS 22</strain>
    </source>
</reference>
<sequence>MYSKTLYYEGLSLRFLGMTEDDLWLAEIVLTKNKYETSEGIKVGDTLNALINAYPNIKFSATTVIDEKPNSEVYEFFQDSLGFFAEFIIDENETIEEIHMYFLFD</sequence>
<keyword evidence="2" id="KW-1185">Reference proteome</keyword>
<proteinExistence type="predicted"/>
<gene>
    <name evidence="1" type="ORF">FPL14_01695</name>
</gene>
<evidence type="ECO:0000313" key="1">
    <source>
        <dbReference type="EMBL" id="QMV40054.1"/>
    </source>
</evidence>
<dbReference type="AlphaFoldDB" id="A0A7G5BSX0"/>
<protein>
    <submittedName>
        <fullName evidence="1">Uncharacterized protein</fullName>
    </submittedName>
</protein>
<dbReference type="Proteomes" id="UP000515679">
    <property type="component" value="Chromosome"/>
</dbReference>
<dbReference type="KEGG" id="cchl:FPL14_01695"/>
<accession>A0A7G5BSX0</accession>
<evidence type="ECO:0000313" key="2">
    <source>
        <dbReference type="Proteomes" id="UP000515679"/>
    </source>
</evidence>
<dbReference type="EMBL" id="CP041969">
    <property type="protein sequence ID" value="QMV40054.1"/>
    <property type="molecule type" value="Genomic_DNA"/>
</dbReference>
<name>A0A7G5BSX0_9BACL</name>